<feature type="non-terminal residue" evidence="1">
    <location>
        <position position="94"/>
    </location>
</feature>
<dbReference type="Gene3D" id="1.20.1600.10">
    <property type="entry name" value="Outer membrane efflux proteins (OEP)"/>
    <property type="match status" value="1"/>
</dbReference>
<sequence>MLKATEDVEDSIVTLVELESQRSEVDQEVTAHQTARDAAQDAYKGGAVSLVEVLDEDRQLLTSRDQLAQLHANDARAAVSTFRALGGGWPQAGK</sequence>
<dbReference type="EMBL" id="BKCJ011808107">
    <property type="protein sequence ID" value="GFD54621.1"/>
    <property type="molecule type" value="Genomic_DNA"/>
</dbReference>
<dbReference type="PANTHER" id="PTHR30203">
    <property type="entry name" value="OUTER MEMBRANE CATION EFFLUX PROTEIN"/>
    <property type="match status" value="1"/>
</dbReference>
<reference evidence="1" key="1">
    <citation type="journal article" date="2019" name="Sci. Rep.">
        <title>Draft genome of Tanacetum cinerariifolium, the natural source of mosquito coil.</title>
        <authorList>
            <person name="Yamashiro T."/>
            <person name="Shiraishi A."/>
            <person name="Satake H."/>
            <person name="Nakayama K."/>
        </authorList>
    </citation>
    <scope>NUCLEOTIDE SEQUENCE</scope>
</reference>
<protein>
    <submittedName>
        <fullName evidence="1">Uncharacterized protein</fullName>
    </submittedName>
</protein>
<dbReference type="SUPFAM" id="SSF56954">
    <property type="entry name" value="Outer membrane efflux proteins (OEP)"/>
    <property type="match status" value="1"/>
</dbReference>
<dbReference type="InterPro" id="IPR010131">
    <property type="entry name" value="MdtP/NodT-like"/>
</dbReference>
<gene>
    <name evidence="1" type="ORF">Tci_926590</name>
</gene>
<comment type="caution">
    <text evidence="1">The sequence shown here is derived from an EMBL/GenBank/DDBJ whole genome shotgun (WGS) entry which is preliminary data.</text>
</comment>
<name>A0A699XCT6_TANCI</name>
<dbReference type="GO" id="GO:0015562">
    <property type="term" value="F:efflux transmembrane transporter activity"/>
    <property type="evidence" value="ECO:0007669"/>
    <property type="project" value="InterPro"/>
</dbReference>
<proteinExistence type="predicted"/>
<dbReference type="PANTHER" id="PTHR30203:SF25">
    <property type="entry name" value="OUTER MEMBRANE PROTEIN-RELATED"/>
    <property type="match status" value="1"/>
</dbReference>
<organism evidence="1">
    <name type="scientific">Tanacetum cinerariifolium</name>
    <name type="common">Dalmatian daisy</name>
    <name type="synonym">Chrysanthemum cinerariifolium</name>
    <dbReference type="NCBI Taxonomy" id="118510"/>
    <lineage>
        <taxon>Eukaryota</taxon>
        <taxon>Viridiplantae</taxon>
        <taxon>Streptophyta</taxon>
        <taxon>Embryophyta</taxon>
        <taxon>Tracheophyta</taxon>
        <taxon>Spermatophyta</taxon>
        <taxon>Magnoliopsida</taxon>
        <taxon>eudicotyledons</taxon>
        <taxon>Gunneridae</taxon>
        <taxon>Pentapetalae</taxon>
        <taxon>asterids</taxon>
        <taxon>campanulids</taxon>
        <taxon>Asterales</taxon>
        <taxon>Asteraceae</taxon>
        <taxon>Asteroideae</taxon>
        <taxon>Anthemideae</taxon>
        <taxon>Anthemidinae</taxon>
        <taxon>Tanacetum</taxon>
    </lineage>
</organism>
<accession>A0A699XCT6</accession>
<evidence type="ECO:0000313" key="1">
    <source>
        <dbReference type="EMBL" id="GFD54621.1"/>
    </source>
</evidence>
<dbReference type="AlphaFoldDB" id="A0A699XCT6"/>